<sequence length="283" mass="31436">DEPVATDRQREPPKPRHRRPCRYPLPGRHHRPEGRLLPRMGGADARGHDDRVLGGHSAPRRRGRPRPPALVRRDPPAGLRRLRRSRDAPVGRGHVRGGARPAVRDRRDRLRHPLPGRQEPALAPGLPVPARDLRTAPHHLARLQPHGRRCDPGHGAVRGGARHAMAGRARVEARDVPAPGGLAAVRRQGRAQIPADGRRLLPLRGDDAPRHGAPFADLPPGAGARRGRSRRRPRRPARHDGHAGLPRRPAAIRARPPRLPGRRQARPRQPEARHRRLGDGRRV</sequence>
<proteinExistence type="predicted"/>
<feature type="compositionally biased region" description="Low complexity" evidence="1">
    <location>
        <begin position="243"/>
        <end position="254"/>
    </location>
</feature>
<feature type="region of interest" description="Disordered" evidence="1">
    <location>
        <begin position="183"/>
        <end position="283"/>
    </location>
</feature>
<feature type="non-terminal residue" evidence="2">
    <location>
        <position position="1"/>
    </location>
</feature>
<evidence type="ECO:0000313" key="2">
    <source>
        <dbReference type="EMBL" id="CAA9211985.1"/>
    </source>
</evidence>
<feature type="compositionally biased region" description="Basic residues" evidence="1">
    <location>
        <begin position="15"/>
        <end position="32"/>
    </location>
</feature>
<feature type="region of interest" description="Disordered" evidence="1">
    <location>
        <begin position="143"/>
        <end position="166"/>
    </location>
</feature>
<feature type="compositionally biased region" description="Basic residues" evidence="1">
    <location>
        <begin position="225"/>
        <end position="237"/>
    </location>
</feature>
<gene>
    <name evidence="2" type="ORF">AVDCRST_MAG04-155</name>
</gene>
<feature type="compositionally biased region" description="Basic and acidic residues" evidence="1">
    <location>
        <begin position="1"/>
        <end position="14"/>
    </location>
</feature>
<evidence type="ECO:0000256" key="1">
    <source>
        <dbReference type="SAM" id="MobiDB-lite"/>
    </source>
</evidence>
<dbReference type="AlphaFoldDB" id="A0A6J4H1Z3"/>
<feature type="non-terminal residue" evidence="2">
    <location>
        <position position="283"/>
    </location>
</feature>
<accession>A0A6J4H1Z3</accession>
<feature type="region of interest" description="Disordered" evidence="1">
    <location>
        <begin position="1"/>
        <end position="129"/>
    </location>
</feature>
<dbReference type="EMBL" id="CADCTL010000009">
    <property type="protein sequence ID" value="CAA9211985.1"/>
    <property type="molecule type" value="Genomic_DNA"/>
</dbReference>
<organism evidence="2">
    <name type="scientific">uncultured Acetobacteraceae bacterium</name>
    <dbReference type="NCBI Taxonomy" id="169975"/>
    <lineage>
        <taxon>Bacteria</taxon>
        <taxon>Pseudomonadati</taxon>
        <taxon>Pseudomonadota</taxon>
        <taxon>Alphaproteobacteria</taxon>
        <taxon>Acetobacterales</taxon>
        <taxon>Acetobacteraceae</taxon>
        <taxon>environmental samples</taxon>
    </lineage>
</organism>
<protein>
    <submittedName>
        <fullName evidence="2">Uncharacterized protein</fullName>
    </submittedName>
</protein>
<feature type="compositionally biased region" description="Basic and acidic residues" evidence="1">
    <location>
        <begin position="196"/>
        <end position="210"/>
    </location>
</feature>
<feature type="compositionally biased region" description="Basic and acidic residues" evidence="1">
    <location>
        <begin position="268"/>
        <end position="283"/>
    </location>
</feature>
<name>A0A6J4H1Z3_9PROT</name>
<reference evidence="2" key="1">
    <citation type="submission" date="2020-02" db="EMBL/GenBank/DDBJ databases">
        <authorList>
            <person name="Meier V. D."/>
        </authorList>
    </citation>
    <scope>NUCLEOTIDE SEQUENCE</scope>
    <source>
        <strain evidence="2">AVDCRST_MAG04</strain>
    </source>
</reference>